<dbReference type="InterPro" id="IPR052039">
    <property type="entry name" value="Caspase-related_regulators"/>
</dbReference>
<evidence type="ECO:0000259" key="2">
    <source>
        <dbReference type="PROSITE" id="PS50208"/>
    </source>
</evidence>
<dbReference type="Gene3D" id="3.40.50.1460">
    <property type="match status" value="2"/>
</dbReference>
<dbReference type="GO" id="GO:0004197">
    <property type="term" value="F:cysteine-type endopeptidase activity"/>
    <property type="evidence" value="ECO:0007669"/>
    <property type="project" value="InterPro"/>
</dbReference>
<dbReference type="AlphaFoldDB" id="A0A504YYZ8"/>
<comment type="caution">
    <text evidence="3">The sequence shown here is derived from an EMBL/GenBank/DDBJ whole genome shotgun (WGS) entry which is preliminary data.</text>
</comment>
<feature type="compositionally biased region" description="Basic and acidic residues" evidence="1">
    <location>
        <begin position="581"/>
        <end position="591"/>
    </location>
</feature>
<gene>
    <name evidence="3" type="ORF">FGIG_07916</name>
</gene>
<dbReference type="Proteomes" id="UP000316759">
    <property type="component" value="Unassembled WGS sequence"/>
</dbReference>
<dbReference type="EMBL" id="SUNJ01005762">
    <property type="protein sequence ID" value="TPP63367.1"/>
    <property type="molecule type" value="Genomic_DNA"/>
</dbReference>
<dbReference type="STRING" id="46835.A0A504YYZ8"/>
<dbReference type="PANTHER" id="PTHR22576:SF37">
    <property type="entry name" value="MUCOSA-ASSOCIATED LYMPHOID TISSUE LYMPHOMA TRANSLOCATION PROTEIN 1"/>
    <property type="match status" value="1"/>
</dbReference>
<proteinExistence type="predicted"/>
<dbReference type="InterPro" id="IPR036179">
    <property type="entry name" value="Ig-like_dom_sf"/>
</dbReference>
<protein>
    <recommendedName>
        <fullName evidence="2">Caspase family p20 domain-containing protein</fullName>
    </recommendedName>
</protein>
<dbReference type="SUPFAM" id="SSF52129">
    <property type="entry name" value="Caspase-like"/>
    <property type="match status" value="2"/>
</dbReference>
<evidence type="ECO:0000313" key="3">
    <source>
        <dbReference type="EMBL" id="TPP63367.1"/>
    </source>
</evidence>
<dbReference type="PROSITE" id="PS50208">
    <property type="entry name" value="CASPASE_P20"/>
    <property type="match status" value="1"/>
</dbReference>
<dbReference type="OrthoDB" id="417046at2759"/>
<dbReference type="InterPro" id="IPR029030">
    <property type="entry name" value="Caspase-like_dom_sf"/>
</dbReference>
<dbReference type="SUPFAM" id="SSF48726">
    <property type="entry name" value="Immunoglobulin"/>
    <property type="match status" value="1"/>
</dbReference>
<name>A0A504YYZ8_FASGI</name>
<dbReference type="PANTHER" id="PTHR22576">
    <property type="entry name" value="MUCOSA ASSOCIATED LYMPHOID TISSUE LYMPHOMA TRANSLOCATION PROTEIN 1/PARACASPASE"/>
    <property type="match status" value="1"/>
</dbReference>
<feature type="region of interest" description="Disordered" evidence="1">
    <location>
        <begin position="581"/>
        <end position="611"/>
    </location>
</feature>
<reference evidence="3 4" key="1">
    <citation type="submission" date="2019-04" db="EMBL/GenBank/DDBJ databases">
        <title>Annotation for the trematode Fasciola gigantica.</title>
        <authorList>
            <person name="Choi Y.-J."/>
        </authorList>
    </citation>
    <scope>NUCLEOTIDE SEQUENCE [LARGE SCALE GENOMIC DNA]</scope>
    <source>
        <strain evidence="3">Uganda_cow_1</strain>
    </source>
</reference>
<accession>A0A504YYZ8</accession>
<evidence type="ECO:0000256" key="1">
    <source>
        <dbReference type="SAM" id="MobiDB-lite"/>
    </source>
</evidence>
<dbReference type="InterPro" id="IPR011600">
    <property type="entry name" value="Pept_C14_caspase"/>
</dbReference>
<dbReference type="InterPro" id="IPR001309">
    <property type="entry name" value="Pept_C14_p20"/>
</dbReference>
<dbReference type="Pfam" id="PF00656">
    <property type="entry name" value="Peptidase_C14"/>
    <property type="match status" value="1"/>
</dbReference>
<keyword evidence="4" id="KW-1185">Reference proteome</keyword>
<sequence>MAELLKQLYQEDELQFYPGIHGLHPWCDNVIINSQVFSILDSESHIEPGRTVLHRLAISCFPNAQVLLAPRTASGIITIGHHQNAIQFCNSSEFLCEVSKQIHELTALVIVQHCFELQEFAVISALVIRCKSEVNLFPSSSETLACLVPPLLLQHWNPSLIQVDEGRSSELTYSVLGKPTPLFYWCFHGHCVHNQEALEDEGEYYCCILKHHDLGFFTQTPVTKIKVLSKVMGFWDHERSKRLVYETPNLGVFPNLQLTAKRKVALLIGNTIFEKFARLNDDTNMLQKLGGILQDHDFQIVTLQNLNSDEITWIIEQFEKVLSPGVYAFLYLGSHGLRLHGHEYILATDATLDGLPTDMTDTKSHDHEDIRSQTHREMIETLVICCLLFDLQSHVGLLRHKAERKTRMSLQELNKHGLISVDALTCRLNARSPSIAILVADACRQDYRVNQANQWTADKALQAVTALNFYNPSNLAVLYACQPGAAAYEGENSILCTILIHLMKNYGQQPIMNLLEKTCAQFERIRLLKDEPSATGNYKLRECDHEDGIEQRPDLRPPQSMRHLQKPVFVITIAGNTRRAAQFDRETREQSDLPNAVRYRKLSDPVNDGGTSTMSEDLWVNANIGNASAELETLALFA</sequence>
<feature type="domain" description="Caspase family p20" evidence="2">
    <location>
        <begin position="261"/>
        <end position="338"/>
    </location>
</feature>
<organism evidence="3 4">
    <name type="scientific">Fasciola gigantica</name>
    <name type="common">Giant liver fluke</name>
    <dbReference type="NCBI Taxonomy" id="46835"/>
    <lineage>
        <taxon>Eukaryota</taxon>
        <taxon>Metazoa</taxon>
        <taxon>Spiralia</taxon>
        <taxon>Lophotrochozoa</taxon>
        <taxon>Platyhelminthes</taxon>
        <taxon>Trematoda</taxon>
        <taxon>Digenea</taxon>
        <taxon>Plagiorchiida</taxon>
        <taxon>Echinostomata</taxon>
        <taxon>Echinostomatoidea</taxon>
        <taxon>Fasciolidae</taxon>
        <taxon>Fasciola</taxon>
    </lineage>
</organism>
<dbReference type="GO" id="GO:0006508">
    <property type="term" value="P:proteolysis"/>
    <property type="evidence" value="ECO:0007669"/>
    <property type="project" value="InterPro"/>
</dbReference>
<evidence type="ECO:0000313" key="4">
    <source>
        <dbReference type="Proteomes" id="UP000316759"/>
    </source>
</evidence>